<dbReference type="KEGG" id="vg:19486790"/>
<dbReference type="Proteomes" id="UP000026907">
    <property type="component" value="Segment"/>
</dbReference>
<sequence>MRVAALFIVCLLLCGCATSVEREYKIDPPDVGRLIVKPPEGAMKPPAKAIPLKKGAPDAVNSGIMRDNNLSCSNDRAKLIILQDYIRTLFPKERG</sequence>
<protein>
    <recommendedName>
        <fullName evidence="3">O-spanin</fullName>
    </recommendedName>
</protein>
<reference evidence="1 2" key="1">
    <citation type="journal article" date="2014" name="Genome Announc.">
        <title>Complete Genome Sequences of Two Escherichia coli O157:H7 Phages Effective in Limiting Contamination of Food Products.</title>
        <authorList>
            <person name="Hong Y."/>
            <person name="Pan Y."/>
            <person name="Harman N.J."/>
            <person name="Ebner P.D."/>
        </authorList>
    </citation>
    <scope>NUCLEOTIDE SEQUENCE [LARGE SCALE GENOMIC DNA]</scope>
</reference>
<name>A0A023MHU0_9CAUD</name>
<evidence type="ECO:0000313" key="1">
    <source>
        <dbReference type="EMBL" id="AHN83653.1"/>
    </source>
</evidence>
<proteinExistence type="predicted"/>
<dbReference type="GeneID" id="19486790"/>
<organism evidence="1 2">
    <name type="scientific">Escherichia phage FFH2</name>
    <dbReference type="NCBI Taxonomy" id="1446490"/>
    <lineage>
        <taxon>Viruses</taxon>
        <taxon>Duplodnaviria</taxon>
        <taxon>Heunggongvirae</taxon>
        <taxon>Uroviricota</taxon>
        <taxon>Caudoviricetes</taxon>
        <taxon>Vequintavirinae</taxon>
        <taxon>Vequintavirus</taxon>
        <taxon>Vequintavirus PDX</taxon>
        <taxon>Vequintavirus FFH2</taxon>
    </lineage>
</organism>
<evidence type="ECO:0000313" key="2">
    <source>
        <dbReference type="Proteomes" id="UP000026907"/>
    </source>
</evidence>
<dbReference type="EMBL" id="KJ190158">
    <property type="protein sequence ID" value="AHN83653.1"/>
    <property type="molecule type" value="Genomic_DNA"/>
</dbReference>
<accession>A0A023MHU0</accession>
<evidence type="ECO:0008006" key="3">
    <source>
        <dbReference type="Google" id="ProtNLM"/>
    </source>
</evidence>
<keyword evidence="2" id="KW-1185">Reference proteome</keyword>
<dbReference type="RefSeq" id="YP_009030974.1">
    <property type="nucleotide sequence ID" value="NC_024134.1"/>
</dbReference>
<dbReference type="PROSITE" id="PS51257">
    <property type="entry name" value="PROKAR_LIPOPROTEIN"/>
    <property type="match status" value="1"/>
</dbReference>